<reference evidence="2 3" key="1">
    <citation type="submission" date="2015-04" db="EMBL/GenBank/DDBJ databases">
        <title>Complete Genome Sequence of Kosmotoga pacifica SLHLJ1.</title>
        <authorList>
            <person name="Jiang L.J."/>
            <person name="Shao Z.Z."/>
            <person name="Jebbar M."/>
        </authorList>
    </citation>
    <scope>NUCLEOTIDE SEQUENCE [LARGE SCALE GENOMIC DNA]</scope>
    <source>
        <strain evidence="2 3">SLHLJ1</strain>
    </source>
</reference>
<evidence type="ECO:0000256" key="1">
    <source>
        <dbReference type="SAM" id="SignalP"/>
    </source>
</evidence>
<dbReference type="KEGG" id="kpf:IX53_04465"/>
<organism evidence="2 3">
    <name type="scientific">Kosmotoga pacifica</name>
    <dbReference type="NCBI Taxonomy" id="1330330"/>
    <lineage>
        <taxon>Bacteria</taxon>
        <taxon>Thermotogati</taxon>
        <taxon>Thermotogota</taxon>
        <taxon>Thermotogae</taxon>
        <taxon>Kosmotogales</taxon>
        <taxon>Kosmotogaceae</taxon>
        <taxon>Kosmotoga</taxon>
    </lineage>
</organism>
<dbReference type="AlphaFoldDB" id="A0A0G2ZAR3"/>
<protein>
    <submittedName>
        <fullName evidence="2">Uncharacterized protein</fullName>
    </submittedName>
</protein>
<sequence>MKKFFVLLFLVLSITHLMAALEIYVGQGTNGIEKLVIEKGKVCISKSKLDFVDGGIRAGSYLFLGMKNFGLSILNRETLETLNIVNIKHVTDVAINIEHLDLFIADGSREILHYKFFRPDFLKFVEYIPTNGWVVDIETWHDYLVVATNKFGLSLFKKKGLYFEKVDKFGGYTLTGAPDEFSPSEIVVVGGKIFVAAGINGLIVLKIQDNSLILEERVGIGYAISLDTFGDILAVADFKDRRVLLFDISGRLRFLRQVNLCEKPRKIKLLDDPWTGELFLVVINDSGLYLNNLKTGDVIEVAGKFLGIVKPRFYEP</sequence>
<dbReference type="STRING" id="1330330.IX53_04465"/>
<dbReference type="RefSeq" id="WP_047754320.1">
    <property type="nucleotide sequence ID" value="NZ_CAJUHA010000008.1"/>
</dbReference>
<evidence type="ECO:0000313" key="2">
    <source>
        <dbReference type="EMBL" id="AKI97186.1"/>
    </source>
</evidence>
<feature type="signal peptide" evidence="1">
    <location>
        <begin position="1"/>
        <end position="19"/>
    </location>
</feature>
<dbReference type="SUPFAM" id="SSF63825">
    <property type="entry name" value="YWTD domain"/>
    <property type="match status" value="1"/>
</dbReference>
<keyword evidence="3" id="KW-1185">Reference proteome</keyword>
<dbReference type="PATRIC" id="fig|1330330.3.peg.897"/>
<gene>
    <name evidence="2" type="ORF">IX53_04465</name>
</gene>
<dbReference type="Proteomes" id="UP000035159">
    <property type="component" value="Chromosome"/>
</dbReference>
<dbReference type="EMBL" id="CP011232">
    <property type="protein sequence ID" value="AKI97186.1"/>
    <property type="molecule type" value="Genomic_DNA"/>
</dbReference>
<name>A0A0G2ZAR3_9BACT</name>
<proteinExistence type="predicted"/>
<feature type="chain" id="PRO_5002550723" evidence="1">
    <location>
        <begin position="20"/>
        <end position="316"/>
    </location>
</feature>
<keyword evidence="1" id="KW-0732">Signal</keyword>
<accession>A0A0G2ZAR3</accession>
<dbReference type="OrthoDB" id="42270at2"/>
<evidence type="ECO:0000313" key="3">
    <source>
        <dbReference type="Proteomes" id="UP000035159"/>
    </source>
</evidence>